<dbReference type="SUPFAM" id="SSF55103">
    <property type="entry name" value="FAD-linked oxidases, C-terminal domain"/>
    <property type="match status" value="1"/>
</dbReference>
<evidence type="ECO:0000259" key="6">
    <source>
        <dbReference type="PROSITE" id="PS51387"/>
    </source>
</evidence>
<dbReference type="InterPro" id="IPR012951">
    <property type="entry name" value="BBE"/>
</dbReference>
<dbReference type="KEGG" id="tcu:Tcur_2962"/>
<proteinExistence type="inferred from homology"/>
<dbReference type="GO" id="GO:0016491">
    <property type="term" value="F:oxidoreductase activity"/>
    <property type="evidence" value="ECO:0007669"/>
    <property type="project" value="UniProtKB-KW"/>
</dbReference>
<evidence type="ECO:0000313" key="7">
    <source>
        <dbReference type="EMBL" id="ACY98504.1"/>
    </source>
</evidence>
<dbReference type="Gene3D" id="3.30.465.10">
    <property type="match status" value="1"/>
</dbReference>
<dbReference type="InterPro" id="IPR036318">
    <property type="entry name" value="FAD-bd_PCMH-like_sf"/>
</dbReference>
<evidence type="ECO:0000256" key="4">
    <source>
        <dbReference type="ARBA" id="ARBA00022827"/>
    </source>
</evidence>
<comment type="similarity">
    <text evidence="2">Belongs to the oxygen-dependent FAD-linked oxidoreductase family.</text>
</comment>
<keyword evidence="5" id="KW-0560">Oxidoreductase</keyword>
<dbReference type="AlphaFoldDB" id="D1A7Y2"/>
<reference evidence="7 8" key="1">
    <citation type="journal article" date="2011" name="Stand. Genomic Sci.">
        <title>Complete genome sequence of Thermomonospora curvata type strain (B9).</title>
        <authorList>
            <person name="Chertkov O."/>
            <person name="Sikorski J."/>
            <person name="Nolan M."/>
            <person name="Lapidus A."/>
            <person name="Lucas S."/>
            <person name="Del Rio T.G."/>
            <person name="Tice H."/>
            <person name="Cheng J.F."/>
            <person name="Goodwin L."/>
            <person name="Pitluck S."/>
            <person name="Liolios K."/>
            <person name="Ivanova N."/>
            <person name="Mavromatis K."/>
            <person name="Mikhailova N."/>
            <person name="Ovchinnikova G."/>
            <person name="Pati A."/>
            <person name="Chen A."/>
            <person name="Palaniappan K."/>
            <person name="Djao O.D."/>
            <person name="Land M."/>
            <person name="Hauser L."/>
            <person name="Chang Y.J."/>
            <person name="Jeffries C.D."/>
            <person name="Brettin T."/>
            <person name="Han C."/>
            <person name="Detter J.C."/>
            <person name="Rohde M."/>
            <person name="Goker M."/>
            <person name="Woyke T."/>
            <person name="Bristow J."/>
            <person name="Eisen J.A."/>
            <person name="Markowitz V."/>
            <person name="Hugenholtz P."/>
            <person name="Klenk H.P."/>
            <person name="Kyrpides N.C."/>
        </authorList>
    </citation>
    <scope>NUCLEOTIDE SEQUENCE [LARGE SCALE GENOMIC DNA]</scope>
    <source>
        <strain evidence="8">ATCC 19995 / DSM 43183 / JCM 3096 / KCTC 9072 / NBRC 15933 / NCIMB 10081 / Henssen B9</strain>
    </source>
</reference>
<dbReference type="PROSITE" id="PS51387">
    <property type="entry name" value="FAD_PCMH"/>
    <property type="match status" value="1"/>
</dbReference>
<evidence type="ECO:0000256" key="2">
    <source>
        <dbReference type="ARBA" id="ARBA00005466"/>
    </source>
</evidence>
<name>D1A7Y2_THECD</name>
<dbReference type="Pfam" id="PF08031">
    <property type="entry name" value="BBE"/>
    <property type="match status" value="1"/>
</dbReference>
<dbReference type="Gene3D" id="3.40.462.20">
    <property type="match status" value="1"/>
</dbReference>
<evidence type="ECO:0000256" key="1">
    <source>
        <dbReference type="ARBA" id="ARBA00001974"/>
    </source>
</evidence>
<dbReference type="RefSeq" id="WP_012853288.1">
    <property type="nucleotide sequence ID" value="NC_013510.1"/>
</dbReference>
<sequence>MTAIQDVTQRLAPRLRGRVVRPPDADYDRARAVWNGMIDRRPAFIVRCEGTSDVIEAVRFARRHGLPVAVRGGGHNVAGSATCDDGLVIDLSPMRGVHVNPAARTVRAEGGVTIGDLDHETQVFGLAVPMGVVTETGIAGLTLGGGLGWLRREYGLSCDNLISADVVTADGRVVSTDSERHRDLLWALRGGGGNFGVVTSFEFRAHPVGPQVYFANLIHPGAQARRLLRAYREWAADAPEEISAFAILWHAPADEAIPAEHHGRPVVTFAAMHSGDPAHGEAALRPLRDIGSPIADLSGPKPYLEVQRFFDEDYPAHVMRYYWKSRYLGGLPDELIDVLVELNEASPSPHSTLDVWQLGGAFARPGPQATAFGDRSAPFLLGIEANWEDPERDGACIRWARRVYDAVAPFTTGADYLNFPGLLEDHDRMVRDSFGVNLARLAELKRRYDPGNLFRLNPNIRPAPQ</sequence>
<feature type="domain" description="FAD-binding PCMH-type" evidence="6">
    <location>
        <begin position="37"/>
        <end position="208"/>
    </location>
</feature>
<keyword evidence="3" id="KW-0285">Flavoprotein</keyword>
<dbReference type="HOGENOM" id="CLU_018354_10_0_11"/>
<dbReference type="Proteomes" id="UP000001918">
    <property type="component" value="Chromosome"/>
</dbReference>
<dbReference type="InterPro" id="IPR016167">
    <property type="entry name" value="FAD-bd_PCMH_sub1"/>
</dbReference>
<dbReference type="InterPro" id="IPR016169">
    <property type="entry name" value="FAD-bd_PCMH_sub2"/>
</dbReference>
<dbReference type="InterPro" id="IPR016166">
    <property type="entry name" value="FAD-bd_PCMH"/>
</dbReference>
<gene>
    <name evidence="7" type="ordered locus">Tcur_2962</name>
</gene>
<evidence type="ECO:0000256" key="3">
    <source>
        <dbReference type="ARBA" id="ARBA00022630"/>
    </source>
</evidence>
<dbReference type="InterPro" id="IPR050416">
    <property type="entry name" value="FAD-linked_Oxidoreductase"/>
</dbReference>
<accession>D1A7Y2</accession>
<dbReference type="STRING" id="471852.Tcur_2962"/>
<evidence type="ECO:0000256" key="5">
    <source>
        <dbReference type="ARBA" id="ARBA00023002"/>
    </source>
</evidence>
<dbReference type="InterPro" id="IPR016164">
    <property type="entry name" value="FAD-linked_Oxase-like_C"/>
</dbReference>
<dbReference type="PANTHER" id="PTHR42973:SF39">
    <property type="entry name" value="FAD-BINDING PCMH-TYPE DOMAIN-CONTAINING PROTEIN"/>
    <property type="match status" value="1"/>
</dbReference>
<comment type="cofactor">
    <cofactor evidence="1">
        <name>FAD</name>
        <dbReference type="ChEBI" id="CHEBI:57692"/>
    </cofactor>
</comment>
<dbReference type="GO" id="GO:0071949">
    <property type="term" value="F:FAD binding"/>
    <property type="evidence" value="ECO:0007669"/>
    <property type="project" value="InterPro"/>
</dbReference>
<dbReference type="PANTHER" id="PTHR42973">
    <property type="entry name" value="BINDING OXIDOREDUCTASE, PUTATIVE (AFU_ORTHOLOGUE AFUA_1G17690)-RELATED"/>
    <property type="match status" value="1"/>
</dbReference>
<protein>
    <submittedName>
        <fullName evidence="7">FAD linked oxidase domain protein</fullName>
    </submittedName>
</protein>
<dbReference type="InterPro" id="IPR006094">
    <property type="entry name" value="Oxid_FAD_bind_N"/>
</dbReference>
<dbReference type="EMBL" id="CP001738">
    <property type="protein sequence ID" value="ACY98504.1"/>
    <property type="molecule type" value="Genomic_DNA"/>
</dbReference>
<keyword evidence="8" id="KW-1185">Reference proteome</keyword>
<dbReference type="Gene3D" id="3.30.43.10">
    <property type="entry name" value="Uridine Diphospho-n-acetylenolpyruvylglucosamine Reductase, domain 2"/>
    <property type="match status" value="1"/>
</dbReference>
<keyword evidence="4" id="KW-0274">FAD</keyword>
<dbReference type="OrthoDB" id="5169292at2"/>
<dbReference type="eggNOG" id="COG0277">
    <property type="taxonomic scope" value="Bacteria"/>
</dbReference>
<dbReference type="PROSITE" id="PS00862">
    <property type="entry name" value="OX2_COVAL_FAD"/>
    <property type="match status" value="1"/>
</dbReference>
<evidence type="ECO:0000313" key="8">
    <source>
        <dbReference type="Proteomes" id="UP000001918"/>
    </source>
</evidence>
<dbReference type="Pfam" id="PF01565">
    <property type="entry name" value="FAD_binding_4"/>
    <property type="match status" value="1"/>
</dbReference>
<dbReference type="SUPFAM" id="SSF56176">
    <property type="entry name" value="FAD-binding/transporter-associated domain-like"/>
    <property type="match status" value="1"/>
</dbReference>
<organism evidence="7 8">
    <name type="scientific">Thermomonospora curvata (strain ATCC 19995 / DSM 43183 / JCM 3096 / KCTC 9072 / NBRC 15933 / NCIMB 10081 / Henssen B9)</name>
    <dbReference type="NCBI Taxonomy" id="471852"/>
    <lineage>
        <taxon>Bacteria</taxon>
        <taxon>Bacillati</taxon>
        <taxon>Actinomycetota</taxon>
        <taxon>Actinomycetes</taxon>
        <taxon>Streptosporangiales</taxon>
        <taxon>Thermomonosporaceae</taxon>
        <taxon>Thermomonospora</taxon>
    </lineage>
</organism>
<dbReference type="InterPro" id="IPR006093">
    <property type="entry name" value="Oxy_OxRdtase_FAD_BS"/>
</dbReference>